<organism evidence="3 4">
    <name type="scientific">Clostridium saccharobutylicum DSM 13864</name>
    <dbReference type="NCBI Taxonomy" id="1345695"/>
    <lineage>
        <taxon>Bacteria</taxon>
        <taxon>Bacillati</taxon>
        <taxon>Bacillota</taxon>
        <taxon>Clostridia</taxon>
        <taxon>Eubacteriales</taxon>
        <taxon>Clostridiaceae</taxon>
        <taxon>Clostridium</taxon>
    </lineage>
</organism>
<dbReference type="HOGENOM" id="CLU_1092842_0_0_9"/>
<feature type="transmembrane region" description="Helical" evidence="1">
    <location>
        <begin position="178"/>
        <end position="197"/>
    </location>
</feature>
<dbReference type="Proteomes" id="UP000017118">
    <property type="component" value="Chromosome"/>
</dbReference>
<feature type="transmembrane region" description="Helical" evidence="1">
    <location>
        <begin position="155"/>
        <end position="172"/>
    </location>
</feature>
<dbReference type="OrthoDB" id="324900at2"/>
<name>U5MQG3_CLOSA</name>
<feature type="transmembrane region" description="Helical" evidence="1">
    <location>
        <begin position="20"/>
        <end position="43"/>
    </location>
</feature>
<gene>
    <name evidence="3" type="ORF">CLSA_c18420</name>
</gene>
<feature type="transmembrane region" description="Helical" evidence="1">
    <location>
        <begin position="49"/>
        <end position="66"/>
    </location>
</feature>
<feature type="transmembrane region" description="Helical" evidence="1">
    <location>
        <begin position="116"/>
        <end position="134"/>
    </location>
</feature>
<dbReference type="GO" id="GO:0006508">
    <property type="term" value="P:proteolysis"/>
    <property type="evidence" value="ECO:0007669"/>
    <property type="project" value="UniProtKB-KW"/>
</dbReference>
<dbReference type="KEGG" id="csb:CLSA_c18420"/>
<feature type="domain" description="CAAX prenyl protease 2/Lysostaphin resistance protein A-like" evidence="2">
    <location>
        <begin position="122"/>
        <end position="215"/>
    </location>
</feature>
<dbReference type="RefSeq" id="WP_022745614.1">
    <property type="nucleotide sequence ID" value="NC_022571.1"/>
</dbReference>
<keyword evidence="3" id="KW-0645">Protease</keyword>
<dbReference type="PATRIC" id="fig|1345695.10.peg.3982"/>
<protein>
    <submittedName>
        <fullName evidence="3">CAAX protease self-immunity</fullName>
    </submittedName>
</protein>
<keyword evidence="4" id="KW-1185">Reference proteome</keyword>
<proteinExistence type="predicted"/>
<dbReference type="PANTHER" id="PTHR39430">
    <property type="entry name" value="MEMBRANE-ASSOCIATED PROTEASE-RELATED"/>
    <property type="match status" value="1"/>
</dbReference>
<sequence>MNLKKKVVNLLTSNIQLKIILKIIKIFLLASICLIPFVIIALVFTKGKMPSFSIGICLIIGSLWAIKQEFGSLKAVGFTNKSVCKHMLYGMILCIIYYLTVIGVNFILGYSIGIESLSIVGIVGILCKYIIVGFSEETLCRGYVLKLICNEKHSANKAIIVQAIIFMMIHIVNPAYGSLQQFIFPLILGILLGFLVLRQQNLWSAIVFHILLDFINDILIINKSSYIVIIGFIVISLFIGVYKRNEIYLIRNEN</sequence>
<dbReference type="EMBL" id="CP006721">
    <property type="protein sequence ID" value="AGX42835.1"/>
    <property type="molecule type" value="Genomic_DNA"/>
</dbReference>
<dbReference type="InterPro" id="IPR003675">
    <property type="entry name" value="Rce1/LyrA-like_dom"/>
</dbReference>
<dbReference type="PANTHER" id="PTHR39430:SF1">
    <property type="entry name" value="PROTEASE"/>
    <property type="match status" value="1"/>
</dbReference>
<keyword evidence="1" id="KW-1133">Transmembrane helix</keyword>
<dbReference type="GO" id="GO:0080120">
    <property type="term" value="P:CAAX-box protein maturation"/>
    <property type="evidence" value="ECO:0007669"/>
    <property type="project" value="UniProtKB-ARBA"/>
</dbReference>
<dbReference type="AlphaFoldDB" id="U5MQG3"/>
<feature type="transmembrane region" description="Helical" evidence="1">
    <location>
        <begin position="87"/>
        <end position="110"/>
    </location>
</feature>
<reference evidence="3 4" key="1">
    <citation type="journal article" date="2013" name="Genome Announc.">
        <title>Complete Genome Sequence of the Solvent Producer Clostridium saccharobutylicum NCP262 (DSM 13864).</title>
        <authorList>
            <person name="Poehlein A."/>
            <person name="Hartwich K."/>
            <person name="Krabben P."/>
            <person name="Ehrenreich A."/>
            <person name="Liebl W."/>
            <person name="Durre P."/>
            <person name="Gottschalk G."/>
            <person name="Daniel R."/>
        </authorList>
    </citation>
    <scope>NUCLEOTIDE SEQUENCE [LARGE SCALE GENOMIC DNA]</scope>
    <source>
        <strain evidence="3">DSM 13864</strain>
    </source>
</reference>
<feature type="transmembrane region" description="Helical" evidence="1">
    <location>
        <begin position="202"/>
        <end position="220"/>
    </location>
</feature>
<keyword evidence="1" id="KW-0472">Membrane</keyword>
<evidence type="ECO:0000259" key="2">
    <source>
        <dbReference type="Pfam" id="PF02517"/>
    </source>
</evidence>
<keyword evidence="1" id="KW-0812">Transmembrane</keyword>
<dbReference type="eggNOG" id="COG1266">
    <property type="taxonomic scope" value="Bacteria"/>
</dbReference>
<keyword evidence="3" id="KW-0378">Hydrolase</keyword>
<accession>U5MQG3</accession>
<evidence type="ECO:0000313" key="4">
    <source>
        <dbReference type="Proteomes" id="UP000017118"/>
    </source>
</evidence>
<dbReference type="Pfam" id="PF02517">
    <property type="entry name" value="Rce1-like"/>
    <property type="match status" value="1"/>
</dbReference>
<evidence type="ECO:0000313" key="3">
    <source>
        <dbReference type="EMBL" id="AGX42835.1"/>
    </source>
</evidence>
<dbReference type="GeneID" id="55474323"/>
<evidence type="ECO:0000256" key="1">
    <source>
        <dbReference type="SAM" id="Phobius"/>
    </source>
</evidence>
<feature type="transmembrane region" description="Helical" evidence="1">
    <location>
        <begin position="226"/>
        <end position="242"/>
    </location>
</feature>
<dbReference type="GO" id="GO:0004175">
    <property type="term" value="F:endopeptidase activity"/>
    <property type="evidence" value="ECO:0007669"/>
    <property type="project" value="UniProtKB-ARBA"/>
</dbReference>